<evidence type="ECO:0000313" key="9">
    <source>
        <dbReference type="Proteomes" id="UP000230066"/>
    </source>
</evidence>
<dbReference type="PROSITE" id="PS50088">
    <property type="entry name" value="ANK_REPEAT"/>
    <property type="match status" value="1"/>
</dbReference>
<gene>
    <name evidence="8" type="ORF">D915_008866</name>
</gene>
<proteinExistence type="inferred from homology"/>
<evidence type="ECO:0000256" key="4">
    <source>
        <dbReference type="ARBA" id="ARBA00023306"/>
    </source>
</evidence>
<protein>
    <submittedName>
        <fullName evidence="8">Ankyrin repeat and LEM domain-containing protein 2</fullName>
    </submittedName>
</protein>
<dbReference type="SUPFAM" id="SSF48403">
    <property type="entry name" value="Ankyrin repeat"/>
    <property type="match status" value="1"/>
</dbReference>
<evidence type="ECO:0000256" key="5">
    <source>
        <dbReference type="PROSITE-ProRule" id="PRU00023"/>
    </source>
</evidence>
<sequence length="773" mass="85985">MDYKADSDEEFYDCLSNVKYCAIASPQGKGCGEVFLDLKKAREKWKQLKGSRMKVFDDYACAQEFANTPVKNKIEQISYPASPKADVESTPYSSVTQASLLKFRTLIEKCDIDGMRQMVDENPMTLVTSSDTPTLIQVRLRYNALHVASAAGIADAVDFLLSRLNSTALWKQIYPDTDDQTAIERQRHVTDLYLNSPELGNLETPLHFACKFGHLSCVRLLVSHPLTQLNALNRSGQNALALACSRMSNRAHTQSHDNLDPSSRTAIVVQSIRRLFDEYFVVLADVQSNALTDTKITILRPCSLQRLQTLLTHLWDRPYPGLISSLPYLPAAFTFNRTAGLKRSPTNDQCHATEFSDLGLHGASSLSRIRAIAGPMQCNDAESFRSKWLKANSTVKHGAFASIRLTDPEKGYERQGRYFSKLFGAHWLEYWDFLDDFANLSSVQGLEMLDQYLDADSSRLRLSHPVTSNGRKIVTSDRSKRRKVSVNSGNPLVSETSPTSLDLRLDDASTAPSTPVTRVRGTSHPTISMSDTWYAYRSHSTDPNILNDSLDESSDNSELQTSFDEPNSTAEDVESSLPNRNSFGSLSPIVGLLEKLTFRSPLRWLLIDRPGFGEPLFSARKPRASLTSQSTRRPIDPTPQNPNSAISFKSNPKRRMSAANLGQPVNDPEQPVAKKPSPAKPLAVAVEPLVKMTLPPLFRHVCRALPGGDPELETAVAVLVCADKEAKASSESPTVDCLAPRWFRSISLSKYHNVSNWKRCVEECDAHLSYCTK</sequence>
<dbReference type="InterPro" id="IPR056237">
    <property type="entry name" value="ANKLE2_3rd"/>
</dbReference>
<feature type="compositionally biased region" description="Polar residues" evidence="6">
    <location>
        <begin position="560"/>
        <end position="581"/>
    </location>
</feature>
<evidence type="ECO:0000259" key="7">
    <source>
        <dbReference type="Pfam" id="PF24567"/>
    </source>
</evidence>
<evidence type="ECO:0000313" key="8">
    <source>
        <dbReference type="EMBL" id="THD20424.1"/>
    </source>
</evidence>
<dbReference type="GO" id="GO:0051301">
    <property type="term" value="P:cell division"/>
    <property type="evidence" value="ECO:0007669"/>
    <property type="project" value="UniProtKB-KW"/>
</dbReference>
<dbReference type="EMBL" id="JXXN02004652">
    <property type="protein sequence ID" value="THD20424.1"/>
    <property type="molecule type" value="Genomic_DNA"/>
</dbReference>
<comment type="caution">
    <text evidence="8">The sequence shown here is derived from an EMBL/GenBank/DDBJ whole genome shotgun (WGS) entry which is preliminary data.</text>
</comment>
<feature type="region of interest" description="Disordered" evidence="6">
    <location>
        <begin position="617"/>
        <end position="679"/>
    </location>
</feature>
<dbReference type="AlphaFoldDB" id="A0A4E0R228"/>
<evidence type="ECO:0000256" key="2">
    <source>
        <dbReference type="ARBA" id="ARBA00022618"/>
    </source>
</evidence>
<dbReference type="InterPro" id="IPR002110">
    <property type="entry name" value="Ankyrin_rpt"/>
</dbReference>
<dbReference type="Gene3D" id="1.25.40.20">
    <property type="entry name" value="Ankyrin repeat-containing domain"/>
    <property type="match status" value="1"/>
</dbReference>
<dbReference type="Pfam" id="PF12796">
    <property type="entry name" value="Ank_2"/>
    <property type="match status" value="1"/>
</dbReference>
<comment type="similarity">
    <text evidence="1">Belongs to the ANKLE2 family.</text>
</comment>
<dbReference type="SMART" id="SM00248">
    <property type="entry name" value="ANK"/>
    <property type="match status" value="2"/>
</dbReference>
<evidence type="ECO:0000256" key="3">
    <source>
        <dbReference type="ARBA" id="ARBA00023043"/>
    </source>
</evidence>
<dbReference type="Proteomes" id="UP000230066">
    <property type="component" value="Unassembled WGS sequence"/>
</dbReference>
<organism evidence="8 9">
    <name type="scientific">Fasciola hepatica</name>
    <name type="common">Liver fluke</name>
    <dbReference type="NCBI Taxonomy" id="6192"/>
    <lineage>
        <taxon>Eukaryota</taxon>
        <taxon>Metazoa</taxon>
        <taxon>Spiralia</taxon>
        <taxon>Lophotrochozoa</taxon>
        <taxon>Platyhelminthes</taxon>
        <taxon>Trematoda</taxon>
        <taxon>Digenea</taxon>
        <taxon>Plagiorchiida</taxon>
        <taxon>Echinostomata</taxon>
        <taxon>Echinostomatoidea</taxon>
        <taxon>Fasciolidae</taxon>
        <taxon>Fasciola</taxon>
    </lineage>
</organism>
<keyword evidence="3 5" id="KW-0040">ANK repeat</keyword>
<dbReference type="Pfam" id="PF24567">
    <property type="entry name" value="ANKLE2_3rd"/>
    <property type="match status" value="1"/>
</dbReference>
<feature type="compositionally biased region" description="Polar residues" evidence="6">
    <location>
        <begin position="485"/>
        <end position="500"/>
    </location>
</feature>
<feature type="compositionally biased region" description="Polar residues" evidence="6">
    <location>
        <begin position="641"/>
        <end position="650"/>
    </location>
</feature>
<name>A0A4E0R228_FASHE</name>
<feature type="region of interest" description="Disordered" evidence="6">
    <location>
        <begin position="466"/>
        <end position="523"/>
    </location>
</feature>
<keyword evidence="2" id="KW-0132">Cell division</keyword>
<keyword evidence="4" id="KW-0131">Cell cycle</keyword>
<evidence type="ECO:0000256" key="1">
    <source>
        <dbReference type="ARBA" id="ARBA00007597"/>
    </source>
</evidence>
<dbReference type="PANTHER" id="PTHR12349">
    <property type="entry name" value="ANKYRIN REPEAT AND LEM DOMAIN-CONTAINING PROTEIN 2"/>
    <property type="match status" value="1"/>
</dbReference>
<dbReference type="PANTHER" id="PTHR12349:SF4">
    <property type="entry name" value="ANKYRIN REPEAT AND LEM DOMAIN-CONTAINING PROTEIN 2"/>
    <property type="match status" value="1"/>
</dbReference>
<keyword evidence="9" id="KW-1185">Reference proteome</keyword>
<feature type="domain" description="ANKLE2 third alpha/beta" evidence="7">
    <location>
        <begin position="356"/>
        <end position="430"/>
    </location>
</feature>
<dbReference type="InterPro" id="IPR036770">
    <property type="entry name" value="Ankyrin_rpt-contain_sf"/>
</dbReference>
<reference evidence="8" key="1">
    <citation type="submission" date="2019-03" db="EMBL/GenBank/DDBJ databases">
        <title>Improved annotation for the trematode Fasciola hepatica.</title>
        <authorList>
            <person name="Choi Y.-J."/>
            <person name="Martin J."/>
            <person name="Mitreva M."/>
        </authorList>
    </citation>
    <scope>NUCLEOTIDE SEQUENCE [LARGE SCALE GENOMIC DNA]</scope>
</reference>
<feature type="region of interest" description="Disordered" evidence="6">
    <location>
        <begin position="544"/>
        <end position="581"/>
    </location>
</feature>
<evidence type="ECO:0000256" key="6">
    <source>
        <dbReference type="SAM" id="MobiDB-lite"/>
    </source>
</evidence>
<dbReference type="PROSITE" id="PS50297">
    <property type="entry name" value="ANK_REP_REGION"/>
    <property type="match status" value="1"/>
</dbReference>
<accession>A0A4E0R228</accession>
<feature type="repeat" description="ANK" evidence="5">
    <location>
        <begin position="201"/>
        <end position="224"/>
    </location>
</feature>